<proteinExistence type="predicted"/>
<dbReference type="RefSeq" id="WP_344195363.1">
    <property type="nucleotide sequence ID" value="NZ_BAAAND010000008.1"/>
</dbReference>
<dbReference type="InterPro" id="IPR015947">
    <property type="entry name" value="PUA-like_sf"/>
</dbReference>
<evidence type="ECO:0000313" key="2">
    <source>
        <dbReference type="EMBL" id="GAA1596845.1"/>
    </source>
</evidence>
<dbReference type="Pfam" id="PF18029">
    <property type="entry name" value="Glyoxalase_6"/>
    <property type="match status" value="1"/>
</dbReference>
<dbReference type="SUPFAM" id="SSF88697">
    <property type="entry name" value="PUA domain-like"/>
    <property type="match status" value="1"/>
</dbReference>
<dbReference type="InterPro" id="IPR037523">
    <property type="entry name" value="VOC_core"/>
</dbReference>
<comment type="caution">
    <text evidence="2">The sequence shown here is derived from an EMBL/GenBank/DDBJ whole genome shotgun (WGS) entry which is preliminary data.</text>
</comment>
<dbReference type="Gene3D" id="2.30.130.30">
    <property type="entry name" value="Hypothetical protein"/>
    <property type="match status" value="1"/>
</dbReference>
<dbReference type="PROSITE" id="PS51819">
    <property type="entry name" value="VOC"/>
    <property type="match status" value="1"/>
</dbReference>
<evidence type="ECO:0000259" key="1">
    <source>
        <dbReference type="PROSITE" id="PS51819"/>
    </source>
</evidence>
<reference evidence="2 3" key="1">
    <citation type="journal article" date="2019" name="Int. J. Syst. Evol. Microbiol.">
        <title>The Global Catalogue of Microorganisms (GCM) 10K type strain sequencing project: providing services to taxonomists for standard genome sequencing and annotation.</title>
        <authorList>
            <consortium name="The Broad Institute Genomics Platform"/>
            <consortium name="The Broad Institute Genome Sequencing Center for Infectious Disease"/>
            <person name="Wu L."/>
            <person name="Ma J."/>
        </authorList>
    </citation>
    <scope>NUCLEOTIDE SEQUENCE [LARGE SCALE GENOMIC DNA]</scope>
    <source>
        <strain evidence="2 3">JCM 14304</strain>
    </source>
</reference>
<dbReference type="Proteomes" id="UP001500190">
    <property type="component" value="Unassembled WGS sequence"/>
</dbReference>
<dbReference type="InterPro" id="IPR029068">
    <property type="entry name" value="Glyas_Bleomycin-R_OHBP_Dase"/>
</dbReference>
<dbReference type="SMART" id="SM01022">
    <property type="entry name" value="ASCH"/>
    <property type="match status" value="1"/>
</dbReference>
<evidence type="ECO:0000313" key="3">
    <source>
        <dbReference type="Proteomes" id="UP001500190"/>
    </source>
</evidence>
<dbReference type="SUPFAM" id="SSF54593">
    <property type="entry name" value="Glyoxalase/Bleomycin resistance protein/Dihydroxybiphenyl dioxygenase"/>
    <property type="match status" value="1"/>
</dbReference>
<dbReference type="PANTHER" id="PTHR35908:SF1">
    <property type="entry name" value="CONSERVED PROTEIN"/>
    <property type="match status" value="1"/>
</dbReference>
<sequence>MGLQELRFRATHLDAVRAGTKRITMRYNDPVEVGPVTLVFEFDEEVRLPGRIVWTVAKRVDAVTEEEALEDGFAGAHDVIAGLSSYYPDLKPNDELVIVRFELVYPRRMHTALDATDARGLAEFYRDLLGLRFRPGDDDTWIVLLDADGNRQLAIQQVAELKRSTWPSPEVPMQAHLDYAVPSVEELERHRKRAEDLGARVLHDRAADAGEPLYVLADPAGHPFCLLVADL</sequence>
<organism evidence="2 3">
    <name type="scientific">Kribbella karoonensis</name>
    <dbReference type="NCBI Taxonomy" id="324851"/>
    <lineage>
        <taxon>Bacteria</taxon>
        <taxon>Bacillati</taxon>
        <taxon>Actinomycetota</taxon>
        <taxon>Actinomycetes</taxon>
        <taxon>Propionibacteriales</taxon>
        <taxon>Kribbellaceae</taxon>
        <taxon>Kribbella</taxon>
    </lineage>
</organism>
<name>A0ABN2E7Z7_9ACTN</name>
<accession>A0ABN2E7Z7</accession>
<protein>
    <recommendedName>
        <fullName evidence="1">VOC domain-containing protein</fullName>
    </recommendedName>
</protein>
<dbReference type="InterPro" id="IPR007374">
    <property type="entry name" value="ASCH_domain"/>
</dbReference>
<keyword evidence="3" id="KW-1185">Reference proteome</keyword>
<dbReference type="Gene3D" id="3.10.180.10">
    <property type="entry name" value="2,3-Dihydroxybiphenyl 1,2-Dioxygenase, domain 1"/>
    <property type="match status" value="1"/>
</dbReference>
<feature type="domain" description="VOC" evidence="1">
    <location>
        <begin position="107"/>
        <end position="229"/>
    </location>
</feature>
<dbReference type="InterPro" id="IPR041581">
    <property type="entry name" value="Glyoxalase_6"/>
</dbReference>
<gene>
    <name evidence="2" type="ORF">GCM10009742_49720</name>
</gene>
<dbReference type="PANTHER" id="PTHR35908">
    <property type="entry name" value="HYPOTHETICAL FUSION PROTEIN"/>
    <property type="match status" value="1"/>
</dbReference>
<dbReference type="Pfam" id="PF04266">
    <property type="entry name" value="ASCH"/>
    <property type="match status" value="1"/>
</dbReference>
<dbReference type="CDD" id="cd06587">
    <property type="entry name" value="VOC"/>
    <property type="match status" value="1"/>
</dbReference>
<dbReference type="EMBL" id="BAAAND010000008">
    <property type="protein sequence ID" value="GAA1596845.1"/>
    <property type="molecule type" value="Genomic_DNA"/>
</dbReference>